<reference evidence="1 2" key="1">
    <citation type="journal article" date="2016" name="G3 (Bethesda)">
        <title>First Draft Assembly and Annotation of the Genome of a California Endemic Oak Quercus lobata Nee (Fagaceae).</title>
        <authorList>
            <person name="Sork V.L."/>
            <person name="Fitz-Gibbon S.T."/>
            <person name="Puiu D."/>
            <person name="Crepeau M."/>
            <person name="Gugger P.F."/>
            <person name="Sherman R."/>
            <person name="Stevens K."/>
            <person name="Langley C.H."/>
            <person name="Pellegrini M."/>
            <person name="Salzberg S.L."/>
        </authorList>
    </citation>
    <scope>NUCLEOTIDE SEQUENCE [LARGE SCALE GENOMIC DNA]</scope>
    <source>
        <strain evidence="1 2">cv. SW786</strain>
    </source>
</reference>
<dbReference type="Gramene" id="QL12p023981:mrna">
    <property type="protein sequence ID" value="QL12p023981:mrna"/>
    <property type="gene ID" value="QL12p023981"/>
</dbReference>
<sequence length="208" mass="23369">MEAQVGRKPSYVWRSIMAAKETIEMSSRWCVGNGKKVEIWHDKWIPTPDTFKVISPQGLNVELVKVAQLIDGDTGMWKVDLIKETFLPHEADVIIGMPLSSRLPEDSLLWAWSKNGNFTLRNACKDPKRIAMEAREYAKEVGKEPQAPGRNKWCPPRPGRYKVNIDGAVFTSQRSNGIGVVIRNENGQIMDAMSKKLPLPLGALEVEV</sequence>
<protein>
    <recommendedName>
        <fullName evidence="3">RNase H type-1 domain-containing protein</fullName>
    </recommendedName>
</protein>
<dbReference type="EnsemblPlants" id="QL12p023981:mrna">
    <property type="protein sequence ID" value="QL12p023981:mrna"/>
    <property type="gene ID" value="QL12p023981"/>
</dbReference>
<dbReference type="InParanoid" id="A0A7N2N405"/>
<name>A0A7N2N405_QUELO</name>
<organism evidence="1 2">
    <name type="scientific">Quercus lobata</name>
    <name type="common">Valley oak</name>
    <dbReference type="NCBI Taxonomy" id="97700"/>
    <lineage>
        <taxon>Eukaryota</taxon>
        <taxon>Viridiplantae</taxon>
        <taxon>Streptophyta</taxon>
        <taxon>Embryophyta</taxon>
        <taxon>Tracheophyta</taxon>
        <taxon>Spermatophyta</taxon>
        <taxon>Magnoliopsida</taxon>
        <taxon>eudicotyledons</taxon>
        <taxon>Gunneridae</taxon>
        <taxon>Pentapetalae</taxon>
        <taxon>rosids</taxon>
        <taxon>fabids</taxon>
        <taxon>Fagales</taxon>
        <taxon>Fagaceae</taxon>
        <taxon>Quercus</taxon>
    </lineage>
</organism>
<dbReference type="PANTHER" id="PTHR47074:SF48">
    <property type="entry name" value="POLYNUCLEOTIDYL TRANSFERASE, RIBONUCLEASE H-LIKE SUPERFAMILY PROTEIN"/>
    <property type="match status" value="1"/>
</dbReference>
<dbReference type="AlphaFoldDB" id="A0A7N2N405"/>
<reference evidence="1" key="2">
    <citation type="submission" date="2021-01" db="UniProtKB">
        <authorList>
            <consortium name="EnsemblPlants"/>
        </authorList>
    </citation>
    <scope>IDENTIFICATION</scope>
</reference>
<evidence type="ECO:0008006" key="3">
    <source>
        <dbReference type="Google" id="ProtNLM"/>
    </source>
</evidence>
<dbReference type="OMA" id="IEMSSRW"/>
<accession>A0A7N2N405</accession>
<keyword evidence="2" id="KW-1185">Reference proteome</keyword>
<dbReference type="Proteomes" id="UP000594261">
    <property type="component" value="Chromosome 12"/>
</dbReference>
<proteinExistence type="predicted"/>
<dbReference type="PANTHER" id="PTHR47074">
    <property type="entry name" value="BNAC02G40300D PROTEIN"/>
    <property type="match status" value="1"/>
</dbReference>
<evidence type="ECO:0000313" key="2">
    <source>
        <dbReference type="Proteomes" id="UP000594261"/>
    </source>
</evidence>
<evidence type="ECO:0000313" key="1">
    <source>
        <dbReference type="EnsemblPlants" id="QL12p023981:mrna"/>
    </source>
</evidence>
<dbReference type="EMBL" id="LRBV02000012">
    <property type="status" value="NOT_ANNOTATED_CDS"/>
    <property type="molecule type" value="Genomic_DNA"/>
</dbReference>
<dbReference type="InterPro" id="IPR052929">
    <property type="entry name" value="RNase_H-like_EbsB-rel"/>
</dbReference>